<keyword evidence="5" id="KW-1185">Reference proteome</keyword>
<dbReference type="InterPro" id="IPR029058">
    <property type="entry name" value="AB_hydrolase_fold"/>
</dbReference>
<evidence type="ECO:0000313" key="4">
    <source>
        <dbReference type="EMBL" id="KAF7319343.1"/>
    </source>
</evidence>
<dbReference type="Proteomes" id="UP000613580">
    <property type="component" value="Unassembled WGS sequence"/>
</dbReference>
<dbReference type="GO" id="GO:0016787">
    <property type="term" value="F:hydrolase activity"/>
    <property type="evidence" value="ECO:0007669"/>
    <property type="project" value="UniProtKB-KW"/>
</dbReference>
<dbReference type="AlphaFoldDB" id="A0A8H6TKC6"/>
<keyword evidence="1" id="KW-0378">Hydrolase</keyword>
<dbReference type="EMBL" id="JACAZE010000003">
    <property type="protein sequence ID" value="KAF7319343.1"/>
    <property type="molecule type" value="Genomic_DNA"/>
</dbReference>
<dbReference type="GO" id="GO:0005634">
    <property type="term" value="C:nucleus"/>
    <property type="evidence" value="ECO:0007669"/>
    <property type="project" value="TreeGrafter"/>
</dbReference>
<reference evidence="4" key="1">
    <citation type="submission" date="2020-05" db="EMBL/GenBank/DDBJ databases">
        <title>Mycena genomes resolve the evolution of fungal bioluminescence.</title>
        <authorList>
            <person name="Tsai I.J."/>
        </authorList>
    </citation>
    <scope>NUCLEOTIDE SEQUENCE</scope>
    <source>
        <strain evidence="4">110903Hualien_Pintung</strain>
    </source>
</reference>
<dbReference type="InterPro" id="IPR005645">
    <property type="entry name" value="FSH-like_dom"/>
</dbReference>
<name>A0A8H6TKC6_MYCCL</name>
<dbReference type="PANTHER" id="PTHR48070:SF6">
    <property type="entry name" value="ESTERASE OVCA2"/>
    <property type="match status" value="1"/>
</dbReference>
<gene>
    <name evidence="4" type="ORF">HMN09_00271900</name>
</gene>
<sequence>MRWGDQPCTCSLTDFPPTTTMSAPATTILALHGFSQNASIFSKRLGALRKQCGNSVEFVFVDAPMILQPIDLAGFASTEALDATGAGSESRAWFRWNETKNEAVGLPDSIAFLRDVLKSRHFDGVLGFSQGATVAGFLAALLERPETYPDFLVDGKAPHPPFKFCVAVSGFRMRGALGEAVFATNYQTPTLHVIGHNDVVVIEERSRTLIAVSDNARVEEHDGGHFVPSKTNWRKFFAAYFLDPTDNVPSPSIAASANNSGAATPVEGLSTAPRL</sequence>
<dbReference type="SUPFAM" id="SSF53474">
    <property type="entry name" value="alpha/beta-Hydrolases"/>
    <property type="match status" value="1"/>
</dbReference>
<dbReference type="GO" id="GO:0005737">
    <property type="term" value="C:cytoplasm"/>
    <property type="evidence" value="ECO:0007669"/>
    <property type="project" value="TreeGrafter"/>
</dbReference>
<evidence type="ECO:0000256" key="1">
    <source>
        <dbReference type="ARBA" id="ARBA00022801"/>
    </source>
</evidence>
<feature type="region of interest" description="Disordered" evidence="2">
    <location>
        <begin position="256"/>
        <end position="275"/>
    </location>
</feature>
<protein>
    <submittedName>
        <fullName evidence="4">FSH1 domain-containing protein</fullName>
    </submittedName>
</protein>
<accession>A0A8H6TKC6</accession>
<organism evidence="4 5">
    <name type="scientific">Mycena chlorophos</name>
    <name type="common">Agaric fungus</name>
    <name type="synonym">Agaricus chlorophos</name>
    <dbReference type="NCBI Taxonomy" id="658473"/>
    <lineage>
        <taxon>Eukaryota</taxon>
        <taxon>Fungi</taxon>
        <taxon>Dikarya</taxon>
        <taxon>Basidiomycota</taxon>
        <taxon>Agaricomycotina</taxon>
        <taxon>Agaricomycetes</taxon>
        <taxon>Agaricomycetidae</taxon>
        <taxon>Agaricales</taxon>
        <taxon>Marasmiineae</taxon>
        <taxon>Mycenaceae</taxon>
        <taxon>Mycena</taxon>
    </lineage>
</organism>
<feature type="domain" description="Serine hydrolase" evidence="3">
    <location>
        <begin position="25"/>
        <end position="235"/>
    </location>
</feature>
<dbReference type="OrthoDB" id="2094269at2759"/>
<proteinExistence type="predicted"/>
<dbReference type="PANTHER" id="PTHR48070">
    <property type="entry name" value="ESTERASE OVCA2"/>
    <property type="match status" value="1"/>
</dbReference>
<dbReference type="Gene3D" id="3.40.50.1820">
    <property type="entry name" value="alpha/beta hydrolase"/>
    <property type="match status" value="1"/>
</dbReference>
<comment type="caution">
    <text evidence="4">The sequence shown here is derived from an EMBL/GenBank/DDBJ whole genome shotgun (WGS) entry which is preliminary data.</text>
</comment>
<dbReference type="InterPro" id="IPR050593">
    <property type="entry name" value="LovG"/>
</dbReference>
<evidence type="ECO:0000259" key="3">
    <source>
        <dbReference type="Pfam" id="PF03959"/>
    </source>
</evidence>
<evidence type="ECO:0000313" key="5">
    <source>
        <dbReference type="Proteomes" id="UP000613580"/>
    </source>
</evidence>
<feature type="compositionally biased region" description="Low complexity" evidence="2">
    <location>
        <begin position="256"/>
        <end position="265"/>
    </location>
</feature>
<evidence type="ECO:0000256" key="2">
    <source>
        <dbReference type="SAM" id="MobiDB-lite"/>
    </source>
</evidence>
<dbReference type="Pfam" id="PF03959">
    <property type="entry name" value="FSH1"/>
    <property type="match status" value="1"/>
</dbReference>